<keyword evidence="4 10" id="KW-1133">Transmembrane helix</keyword>
<dbReference type="PANTHER" id="PTHR24230">
    <property type="entry name" value="G-PROTEIN COUPLED RECEPTOR"/>
    <property type="match status" value="1"/>
</dbReference>
<reference evidence="12 13" key="1">
    <citation type="journal article" date="2008" name="Nature">
        <title>The Trichoplax genome and the nature of placozoans.</title>
        <authorList>
            <person name="Srivastava M."/>
            <person name="Begovic E."/>
            <person name="Chapman J."/>
            <person name="Putnam N.H."/>
            <person name="Hellsten U."/>
            <person name="Kawashima T."/>
            <person name="Kuo A."/>
            <person name="Mitros T."/>
            <person name="Salamov A."/>
            <person name="Carpenter M.L."/>
            <person name="Signorovitch A.Y."/>
            <person name="Moreno M.A."/>
            <person name="Kamm K."/>
            <person name="Grimwood J."/>
            <person name="Schmutz J."/>
            <person name="Shapiro H."/>
            <person name="Grigoriev I.V."/>
            <person name="Buss L.W."/>
            <person name="Schierwater B."/>
            <person name="Dellaporta S.L."/>
            <person name="Rokhsar D.S."/>
        </authorList>
    </citation>
    <scope>NUCLEOTIDE SEQUENCE [LARGE SCALE GENOMIC DNA]</scope>
    <source>
        <strain evidence="12 13">Grell-BS-1999</strain>
    </source>
</reference>
<evidence type="ECO:0000259" key="11">
    <source>
        <dbReference type="PROSITE" id="PS50262"/>
    </source>
</evidence>
<dbReference type="InterPro" id="IPR017452">
    <property type="entry name" value="GPCR_Rhodpsn_7TM"/>
</dbReference>
<dbReference type="Proteomes" id="UP000009022">
    <property type="component" value="Unassembled WGS sequence"/>
</dbReference>
<evidence type="ECO:0000256" key="1">
    <source>
        <dbReference type="ARBA" id="ARBA00004651"/>
    </source>
</evidence>
<evidence type="ECO:0000313" key="13">
    <source>
        <dbReference type="Proteomes" id="UP000009022"/>
    </source>
</evidence>
<dbReference type="PhylomeDB" id="B3RWH7"/>
<keyword evidence="7 9" id="KW-0675">Receptor</keyword>
<feature type="transmembrane region" description="Helical" evidence="10">
    <location>
        <begin position="12"/>
        <end position="38"/>
    </location>
</feature>
<keyword evidence="8 9" id="KW-0807">Transducer</keyword>
<evidence type="ECO:0000256" key="2">
    <source>
        <dbReference type="ARBA" id="ARBA00022475"/>
    </source>
</evidence>
<dbReference type="STRING" id="10228.B3RWH7"/>
<dbReference type="AlphaFoldDB" id="B3RWH7"/>
<keyword evidence="13" id="KW-1185">Reference proteome</keyword>
<accession>B3RWH7</accession>
<feature type="transmembrane region" description="Helical" evidence="10">
    <location>
        <begin position="176"/>
        <end position="199"/>
    </location>
</feature>
<dbReference type="eggNOG" id="KOG3656">
    <property type="taxonomic scope" value="Eukaryota"/>
</dbReference>
<comment type="similarity">
    <text evidence="9">Belongs to the G-protein coupled receptor 1 family.</text>
</comment>
<sequence length="249" mass="28491">MTWNQSKMALESMIIICVWLPIYFIGFFANIFVCLTILEHFKFRSSLYRLIFSSAASDALGDACILAYLGMTLLLSYLDHSLLWPVGNIMCKVFGLFIFATYFISIFTLTFLSIDRYYSVVKLRKPTLSTNWRTTNVAFITWIGGFILAAPFYWIYHLPKKPSRYCDFGLISTLWGRFYAALLLIVIILIPFIIIIYCYTRVAKKIYAVNPTSSLNHSHRLPRGYKGAIQMIMAVTASSTSAGNNYNDN</sequence>
<proteinExistence type="inferred from homology"/>
<feature type="transmembrane region" description="Helical" evidence="10">
    <location>
        <begin position="93"/>
        <end position="114"/>
    </location>
</feature>
<dbReference type="InterPro" id="IPR000276">
    <property type="entry name" value="GPCR_Rhodpsn"/>
</dbReference>
<dbReference type="PRINTS" id="PR00237">
    <property type="entry name" value="GPCRRHODOPSN"/>
</dbReference>
<evidence type="ECO:0000256" key="9">
    <source>
        <dbReference type="RuleBase" id="RU000688"/>
    </source>
</evidence>
<dbReference type="GeneID" id="6754241"/>
<dbReference type="PROSITE" id="PS50262">
    <property type="entry name" value="G_PROTEIN_RECEP_F1_2"/>
    <property type="match status" value="1"/>
</dbReference>
<dbReference type="PANTHER" id="PTHR24230:SF163">
    <property type="entry name" value="CORAZONIN RECEPTOR, ISOFORM B"/>
    <property type="match status" value="1"/>
</dbReference>
<dbReference type="RefSeq" id="XP_002112584.1">
    <property type="nucleotide sequence ID" value="XM_002112548.1"/>
</dbReference>
<dbReference type="OrthoDB" id="6076970at2759"/>
<dbReference type="PROSITE" id="PS00237">
    <property type="entry name" value="G_PROTEIN_RECEP_F1_1"/>
    <property type="match status" value="1"/>
</dbReference>
<evidence type="ECO:0000256" key="6">
    <source>
        <dbReference type="ARBA" id="ARBA00023136"/>
    </source>
</evidence>
<dbReference type="KEGG" id="tad:TRIADDRAFT_56753"/>
<organism evidence="12 13">
    <name type="scientific">Trichoplax adhaerens</name>
    <name type="common">Trichoplax reptans</name>
    <dbReference type="NCBI Taxonomy" id="10228"/>
    <lineage>
        <taxon>Eukaryota</taxon>
        <taxon>Metazoa</taxon>
        <taxon>Placozoa</taxon>
        <taxon>Uniplacotomia</taxon>
        <taxon>Trichoplacea</taxon>
        <taxon>Trichoplacidae</taxon>
        <taxon>Trichoplax</taxon>
    </lineage>
</organism>
<evidence type="ECO:0000256" key="4">
    <source>
        <dbReference type="ARBA" id="ARBA00022989"/>
    </source>
</evidence>
<dbReference type="CTD" id="6754241"/>
<keyword evidence="5 9" id="KW-0297">G-protein coupled receptor</keyword>
<feature type="transmembrane region" description="Helical" evidence="10">
    <location>
        <begin position="135"/>
        <end position="156"/>
    </location>
</feature>
<evidence type="ECO:0000256" key="5">
    <source>
        <dbReference type="ARBA" id="ARBA00023040"/>
    </source>
</evidence>
<evidence type="ECO:0000256" key="8">
    <source>
        <dbReference type="ARBA" id="ARBA00023224"/>
    </source>
</evidence>
<dbReference type="GO" id="GO:0008528">
    <property type="term" value="F:G protein-coupled peptide receptor activity"/>
    <property type="evidence" value="ECO:0000318"/>
    <property type="project" value="GO_Central"/>
</dbReference>
<keyword evidence="6 10" id="KW-0472">Membrane</keyword>
<keyword evidence="2" id="KW-1003">Cell membrane</keyword>
<dbReference type="Pfam" id="PF00001">
    <property type="entry name" value="7tm_1"/>
    <property type="match status" value="1"/>
</dbReference>
<evidence type="ECO:0000256" key="7">
    <source>
        <dbReference type="ARBA" id="ARBA00023170"/>
    </source>
</evidence>
<dbReference type="GO" id="GO:0005886">
    <property type="term" value="C:plasma membrane"/>
    <property type="evidence" value="ECO:0000318"/>
    <property type="project" value="GO_Central"/>
</dbReference>
<feature type="transmembrane region" description="Helical" evidence="10">
    <location>
        <begin position="59"/>
        <end position="78"/>
    </location>
</feature>
<evidence type="ECO:0000256" key="3">
    <source>
        <dbReference type="ARBA" id="ARBA00022692"/>
    </source>
</evidence>
<dbReference type="HOGENOM" id="CLU_1116970_0_0_1"/>
<dbReference type="InParanoid" id="B3RWH7"/>
<gene>
    <name evidence="12" type="ORF">TRIADDRAFT_56753</name>
</gene>
<dbReference type="EMBL" id="DS985245">
    <property type="protein sequence ID" value="EDV24694.1"/>
    <property type="molecule type" value="Genomic_DNA"/>
</dbReference>
<feature type="domain" description="G-protein coupled receptors family 1 profile" evidence="11">
    <location>
        <begin position="29"/>
        <end position="249"/>
    </location>
</feature>
<protein>
    <recommendedName>
        <fullName evidence="11">G-protein coupled receptors family 1 profile domain-containing protein</fullName>
    </recommendedName>
</protein>
<evidence type="ECO:0000256" key="10">
    <source>
        <dbReference type="SAM" id="Phobius"/>
    </source>
</evidence>
<name>B3RWH7_TRIAD</name>
<comment type="subcellular location">
    <subcellularLocation>
        <location evidence="1">Cell membrane</location>
        <topology evidence="1">Multi-pass membrane protein</topology>
    </subcellularLocation>
</comment>
<dbReference type="GO" id="GO:0007218">
    <property type="term" value="P:neuropeptide signaling pathway"/>
    <property type="evidence" value="ECO:0000318"/>
    <property type="project" value="GO_Central"/>
</dbReference>
<evidence type="ECO:0000313" key="12">
    <source>
        <dbReference type="EMBL" id="EDV24694.1"/>
    </source>
</evidence>
<dbReference type="Gene3D" id="1.20.1070.10">
    <property type="entry name" value="Rhodopsin 7-helix transmembrane proteins"/>
    <property type="match status" value="1"/>
</dbReference>
<dbReference type="CDD" id="cd00637">
    <property type="entry name" value="7tm_classA_rhodopsin-like"/>
    <property type="match status" value="1"/>
</dbReference>
<dbReference type="SUPFAM" id="SSF81321">
    <property type="entry name" value="Family A G protein-coupled receptor-like"/>
    <property type="match status" value="1"/>
</dbReference>
<keyword evidence="3 9" id="KW-0812">Transmembrane</keyword>